<reference evidence="1" key="1">
    <citation type="submission" date="2022-09" db="EMBL/GenBank/DDBJ databases">
        <title>Aureispira anguillicida sp. nov., isolated from Leptocephalus of Japanese eel Anguilla japonica.</title>
        <authorList>
            <person name="Yuasa K."/>
            <person name="Mekata T."/>
            <person name="Ikunari K."/>
        </authorList>
    </citation>
    <scope>NUCLEOTIDE SEQUENCE</scope>
    <source>
        <strain evidence="1">EL160426</strain>
    </source>
</reference>
<accession>A0A915YIC6</accession>
<dbReference type="Proteomes" id="UP001060919">
    <property type="component" value="Chromosome"/>
</dbReference>
<dbReference type="Gene3D" id="2.40.160.60">
    <property type="entry name" value="Outer membrane protein transport protein (OMPP1/FadL/TodX)"/>
    <property type="match status" value="1"/>
</dbReference>
<gene>
    <name evidence="1" type="ORF">AsAng_0044790</name>
</gene>
<sequence length="363" mass="40301">MKYWLIVFLLFISLGTYAQIGGNSTYEFLRIPNSARITALGGSLITVRDADLNLAYHNPAALNPSMHRRIAFNQSAYMGGVTHGYLAYGHYIDQGKVPVMVHAGLQYISYGKFQNRDVTGTYTGETSAAEYAINIGAGYQISKFLSVGANAKTILSYLGSYNSTGMAFDAAAMFSDTAKKISLTVAFKNMGTQFSTYARNGNMEPLPFDLQIGFAHRLKYIPLRFSVIMHNIQQWGIVYDDPSQQDNQVLLTGNEDQQTDNSAIKVVDDIFRHFIFNMELLFGKKGKPEVFRVAVGYNHMRRGELLSANLSDIAGFSFGCGLRIKQFQLDYGFGGYHFAGSAHHFSLAVNLDAILKGAWKKKK</sequence>
<proteinExistence type="predicted"/>
<dbReference type="NCBIfam" id="NF033711">
    <property type="entry name" value="T9SS_PorQ"/>
    <property type="match status" value="1"/>
</dbReference>
<dbReference type="NCBIfam" id="NF033709">
    <property type="entry name" value="PorV_fam"/>
    <property type="match status" value="1"/>
</dbReference>
<dbReference type="RefSeq" id="WP_264788991.1">
    <property type="nucleotide sequence ID" value="NZ_AP026867.1"/>
</dbReference>
<dbReference type="AlphaFoldDB" id="A0A915YIC6"/>
<evidence type="ECO:0000313" key="1">
    <source>
        <dbReference type="EMBL" id="BDS13738.1"/>
    </source>
</evidence>
<protein>
    <submittedName>
        <fullName evidence="1">Type IX secretion system protein PorQ</fullName>
    </submittedName>
</protein>
<keyword evidence="2" id="KW-1185">Reference proteome</keyword>
<dbReference type="EMBL" id="AP026867">
    <property type="protein sequence ID" value="BDS13738.1"/>
    <property type="molecule type" value="Genomic_DNA"/>
</dbReference>
<organism evidence="1 2">
    <name type="scientific">Aureispira anguillae</name>
    <dbReference type="NCBI Taxonomy" id="2864201"/>
    <lineage>
        <taxon>Bacteria</taxon>
        <taxon>Pseudomonadati</taxon>
        <taxon>Bacteroidota</taxon>
        <taxon>Saprospiria</taxon>
        <taxon>Saprospirales</taxon>
        <taxon>Saprospiraceae</taxon>
        <taxon>Aureispira</taxon>
    </lineage>
</organism>
<dbReference type="KEGG" id="aup:AsAng_0044790"/>
<name>A0A915YIC6_9BACT</name>
<evidence type="ECO:0000313" key="2">
    <source>
        <dbReference type="Proteomes" id="UP001060919"/>
    </source>
</evidence>